<name>A0A8I0T348_9GAMM</name>
<dbReference type="AlphaFoldDB" id="A0A8I0T348"/>
<accession>A0A8I0T348</accession>
<evidence type="ECO:0000259" key="3">
    <source>
        <dbReference type="Pfam" id="PF00497"/>
    </source>
</evidence>
<evidence type="ECO:0000313" key="4">
    <source>
        <dbReference type="EMBL" id="MBE0344882.1"/>
    </source>
</evidence>
<feature type="domain" description="Solute-binding protein family 3/N-terminal" evidence="3">
    <location>
        <begin position="11"/>
        <end position="126"/>
    </location>
</feature>
<dbReference type="RefSeq" id="WP_225740662.1">
    <property type="nucleotide sequence ID" value="NZ_AQHF01000018.1"/>
</dbReference>
<organism evidence="4 5">
    <name type="scientific">Pseudoalteromonas peptidolytica F12-50-A1</name>
    <dbReference type="NCBI Taxonomy" id="1315280"/>
    <lineage>
        <taxon>Bacteria</taxon>
        <taxon>Pseudomonadati</taxon>
        <taxon>Pseudomonadota</taxon>
        <taxon>Gammaproteobacteria</taxon>
        <taxon>Alteromonadales</taxon>
        <taxon>Pseudoalteromonadaceae</taxon>
        <taxon>Pseudoalteromonas</taxon>
    </lineage>
</organism>
<gene>
    <name evidence="4" type="ORF">PPEP_a2569</name>
</gene>
<dbReference type="SUPFAM" id="SSF53850">
    <property type="entry name" value="Periplasmic binding protein-like II"/>
    <property type="match status" value="1"/>
</dbReference>
<dbReference type="PANTHER" id="PTHR35936">
    <property type="entry name" value="MEMBRANE-BOUND LYTIC MUREIN TRANSGLYCOSYLASE F"/>
    <property type="match status" value="1"/>
</dbReference>
<sequence>MACELVVRFENYAAQSKLDEDLVWHGIDVDFAKALLDEAGCCYRFVSIPWGRALKLLEEGEIDLILSVTKTPLREQYAYFIGPQRMETIVFAMNAHAPYQLDSLESLFHLSKPIAIQRNAYYGEAFTQRLKQRKDNETQFIFVPDNQVKLNLLKKGRIA</sequence>
<dbReference type="Gene3D" id="3.40.190.10">
    <property type="entry name" value="Periplasmic binding protein-like II"/>
    <property type="match status" value="2"/>
</dbReference>
<evidence type="ECO:0000313" key="5">
    <source>
        <dbReference type="Proteomes" id="UP000660708"/>
    </source>
</evidence>
<evidence type="ECO:0000256" key="1">
    <source>
        <dbReference type="ARBA" id="ARBA00010333"/>
    </source>
</evidence>
<reference evidence="4 5" key="1">
    <citation type="submission" date="2015-06" db="EMBL/GenBank/DDBJ databases">
        <title>Genome sequence of Pseudoalteromonas peptidolytica.</title>
        <authorList>
            <person name="Xie B.-B."/>
            <person name="Rong J.-C."/>
            <person name="Qin Q.-L."/>
            <person name="Zhang Y.-Z."/>
        </authorList>
    </citation>
    <scope>NUCLEOTIDE SEQUENCE [LARGE SCALE GENOMIC DNA]</scope>
    <source>
        <strain evidence="4 5">F12-50-A1</strain>
    </source>
</reference>
<dbReference type="EMBL" id="AQHF01000018">
    <property type="protein sequence ID" value="MBE0344882.1"/>
    <property type="molecule type" value="Genomic_DNA"/>
</dbReference>
<comment type="similarity">
    <text evidence="1">Belongs to the bacterial solute-binding protein 3 family.</text>
</comment>
<keyword evidence="5" id="KW-1185">Reference proteome</keyword>
<keyword evidence="2" id="KW-0732">Signal</keyword>
<comment type="caution">
    <text evidence="4">The sequence shown here is derived from an EMBL/GenBank/DDBJ whole genome shotgun (WGS) entry which is preliminary data.</text>
</comment>
<evidence type="ECO:0000256" key="2">
    <source>
        <dbReference type="ARBA" id="ARBA00022729"/>
    </source>
</evidence>
<dbReference type="Pfam" id="PF00497">
    <property type="entry name" value="SBP_bac_3"/>
    <property type="match status" value="1"/>
</dbReference>
<protein>
    <recommendedName>
        <fullName evidence="3">Solute-binding protein family 3/N-terminal domain-containing protein</fullName>
    </recommendedName>
</protein>
<proteinExistence type="inferred from homology"/>
<dbReference type="Proteomes" id="UP000660708">
    <property type="component" value="Unassembled WGS sequence"/>
</dbReference>
<dbReference type="InterPro" id="IPR001638">
    <property type="entry name" value="Solute-binding_3/MltF_N"/>
</dbReference>
<dbReference type="PANTHER" id="PTHR35936:SF19">
    <property type="entry name" value="AMINO-ACID-BINDING PROTEIN YXEM-RELATED"/>
    <property type="match status" value="1"/>
</dbReference>